<name>A0A7M7RFC4_STRPU</name>
<evidence type="ECO:0000313" key="7">
    <source>
        <dbReference type="Proteomes" id="UP000007110"/>
    </source>
</evidence>
<proteinExistence type="inferred from homology"/>
<dbReference type="EnsemblMetazoa" id="XM_792706">
    <property type="protein sequence ID" value="XP_797799"/>
    <property type="gene ID" value="LOC593219"/>
</dbReference>
<evidence type="ECO:0000256" key="3">
    <source>
        <dbReference type="SAM" id="Phobius"/>
    </source>
</evidence>
<evidence type="ECO:0000256" key="1">
    <source>
        <dbReference type="ARBA" id="ARBA00005964"/>
    </source>
</evidence>
<protein>
    <recommendedName>
        <fullName evidence="5">Carboxylesterase type B domain-containing protein</fullName>
    </recommendedName>
</protein>
<dbReference type="PANTHER" id="PTHR43903">
    <property type="entry name" value="NEUROLIGIN"/>
    <property type="match status" value="1"/>
</dbReference>
<keyword evidence="2 4" id="KW-0732">Signal</keyword>
<dbReference type="Pfam" id="PF00135">
    <property type="entry name" value="COesterase"/>
    <property type="match status" value="2"/>
</dbReference>
<organism evidence="6 7">
    <name type="scientific">Strongylocentrotus purpuratus</name>
    <name type="common">Purple sea urchin</name>
    <dbReference type="NCBI Taxonomy" id="7668"/>
    <lineage>
        <taxon>Eukaryota</taxon>
        <taxon>Metazoa</taxon>
        <taxon>Echinodermata</taxon>
        <taxon>Eleutherozoa</taxon>
        <taxon>Echinozoa</taxon>
        <taxon>Echinoidea</taxon>
        <taxon>Euechinoidea</taxon>
        <taxon>Echinacea</taxon>
        <taxon>Camarodonta</taxon>
        <taxon>Echinidea</taxon>
        <taxon>Strongylocentrotidae</taxon>
        <taxon>Strongylocentrotus</taxon>
    </lineage>
</organism>
<dbReference type="PROSITE" id="PS00941">
    <property type="entry name" value="CARBOXYLESTERASE_B_2"/>
    <property type="match status" value="2"/>
</dbReference>
<evidence type="ECO:0000256" key="2">
    <source>
        <dbReference type="ARBA" id="ARBA00022729"/>
    </source>
</evidence>
<feature type="signal peptide" evidence="4">
    <location>
        <begin position="1"/>
        <end position="20"/>
    </location>
</feature>
<dbReference type="OrthoDB" id="3200163at2759"/>
<dbReference type="AlphaFoldDB" id="A0A7M7RFC4"/>
<dbReference type="ESTHER" id="strpu-H3J5I6.1">
    <property type="family name" value="Neuroligin"/>
</dbReference>
<feature type="transmembrane region" description="Helical" evidence="3">
    <location>
        <begin position="1150"/>
        <end position="1171"/>
    </location>
</feature>
<keyword evidence="3" id="KW-0472">Membrane</keyword>
<dbReference type="InterPro" id="IPR051093">
    <property type="entry name" value="Neuroligin/BSAL"/>
</dbReference>
<evidence type="ECO:0000256" key="4">
    <source>
        <dbReference type="SAM" id="SignalP"/>
    </source>
</evidence>
<dbReference type="KEGG" id="spu:593219"/>
<dbReference type="Proteomes" id="UP000007110">
    <property type="component" value="Unassembled WGS sequence"/>
</dbReference>
<keyword evidence="3" id="KW-0812">Transmembrane</keyword>
<dbReference type="InterPro" id="IPR019819">
    <property type="entry name" value="Carboxylesterase_B_CS"/>
</dbReference>
<reference evidence="7" key="1">
    <citation type="submission" date="2015-02" db="EMBL/GenBank/DDBJ databases">
        <title>Genome sequencing for Strongylocentrotus purpuratus.</title>
        <authorList>
            <person name="Murali S."/>
            <person name="Liu Y."/>
            <person name="Vee V."/>
            <person name="English A."/>
            <person name="Wang M."/>
            <person name="Skinner E."/>
            <person name="Han Y."/>
            <person name="Muzny D.M."/>
            <person name="Worley K.C."/>
            <person name="Gibbs R.A."/>
        </authorList>
    </citation>
    <scope>NUCLEOTIDE SEQUENCE</scope>
</reference>
<evidence type="ECO:0000313" key="6">
    <source>
        <dbReference type="EnsemblMetazoa" id="XP_797799"/>
    </source>
</evidence>
<dbReference type="GeneID" id="593219"/>
<dbReference type="InParanoid" id="A0A7M7RFC4"/>
<sequence>MTSVHVTAFVLLLLIDISFTQVTVDVGELGEIEGNEYEFDGNTMNEFLGVPYAEPPVGEFRFARPRPKAAWIEKLNATTYGAACPQQPVEGLDDLQISEDCLFLNIFVPPNATADNKLPVMLFIPGRGYRAYSGSEYIGMEMAVKGPIIIVTINYRFLTFGFFSTDDDTAPGNYGLWDQRLAIEWVRDNIGAFNGDGSKITIVGQGREGATGVVSQILTPLNNNGLFQRAIVQSSTATDVSYISPEGQATRLSKILVDTLNCSQRSWTKNLACLREKSWQDIVAVNYSVLGGGYFEPRIDGYFFPDSLDNLLERNLTHQYDLLAGVNSDEGAVLLNGYVDVNDAFETVQDVWNFAYYDTRQRYSSDDQAILVMNAIDYRYDGPLLELPDKKRALCFMFSMYGDRSYVSKTIKLLRNHQLSPNTNTFMYYFDYVDVDQNFTLIDDPIRDFTMAVQGEELFYLWDTIFGRQTALTATSGSTSESLRANMIQYWTNFVRNGDPNISSANQTQLTDWPQFNDNTERYLQISNTIETGQSLLEEYTSFWLDYIPELTQNDDADTCSLVAPASDILRGAEAEPNVFVIRDVSSGNSELGQIRGILRRADEGVGGREIQSFRGIPYASPPVGERRFQYSEVLTDWGQGGIRNATESSPGCPQDLTPILGATEYNEDCLYLNIYAPVVTETSGLPVIVYIHSGQFRSGNGAVFDGTTLASYSEAVVVTLNYRIGALGFLSTGDDAAPGNYGIMDVVTALQWIQTYIGSFGGDASSVTAFGMGSGAQIAHWISLNKLNDRLMQKIIAFGESVISPTILTSAERDPLQFAIQLASALDCPSEPTTALVTCLRTKSATDILGTPVGGSNLFMDSFFPVWDGTFLKESADKILASGDYETIPLLTGATECDNTVVTAQYLNASVSNGCPDELFAGAIIDDAVDIFYGGKDEFASLFKMFYLKSELSPTVPDIDCKVGQQISEFLSDLWLNVPLLETGKLMARFDREMYLYSLTFHPDNHVYQVFLPAWVETSFGDDFPHAFGWPYDRQRILQSTKGYSPIDRKVCINFMEMISTFAKTGVPSANPTDPESVWQPYNPFQYNALHLDVCPTQAPIPRAEEKDIFWYTVIAGLKETLIDDDEEEPCTVDSFIGLELTSEQAGRVIGALVITLGIIAGLIFFAIFMKLCMKIDRSKNKPV</sequence>
<dbReference type="OMA" id="AYANENQ"/>
<dbReference type="Gene3D" id="3.40.50.1820">
    <property type="entry name" value="alpha/beta hydrolase"/>
    <property type="match status" value="2"/>
</dbReference>
<comment type="similarity">
    <text evidence="1">Belongs to the type-B carboxylesterase/lipase family.</text>
</comment>
<dbReference type="FunFam" id="3.40.50.1820:FF:001116">
    <property type="entry name" value="Uncharacterized protein"/>
    <property type="match status" value="1"/>
</dbReference>
<feature type="chain" id="PRO_5029523449" description="Carboxylesterase type B domain-containing protein" evidence="4">
    <location>
        <begin position="21"/>
        <end position="1185"/>
    </location>
</feature>
<feature type="domain" description="Carboxylesterase type B" evidence="5">
    <location>
        <begin position="28"/>
        <end position="544"/>
    </location>
</feature>
<dbReference type="RefSeq" id="XP_797799.3">
    <property type="nucleotide sequence ID" value="XM_792706.4"/>
</dbReference>
<reference evidence="6" key="2">
    <citation type="submission" date="2021-01" db="UniProtKB">
        <authorList>
            <consortium name="EnsemblMetazoa"/>
        </authorList>
    </citation>
    <scope>IDENTIFICATION</scope>
</reference>
<dbReference type="ESTHER" id="strpu-H3J5I6.2">
    <property type="family name" value="Neuroligin"/>
</dbReference>
<evidence type="ECO:0000259" key="5">
    <source>
        <dbReference type="Pfam" id="PF00135"/>
    </source>
</evidence>
<dbReference type="InterPro" id="IPR002018">
    <property type="entry name" value="CarbesteraseB"/>
</dbReference>
<dbReference type="SUPFAM" id="SSF53474">
    <property type="entry name" value="alpha/beta-Hydrolases"/>
    <property type="match status" value="2"/>
</dbReference>
<dbReference type="FunFam" id="3.40.50.1820:FF:000127">
    <property type="entry name" value="Thyroglobulin"/>
    <property type="match status" value="1"/>
</dbReference>
<keyword evidence="3" id="KW-1133">Transmembrane helix</keyword>
<keyword evidence="7" id="KW-1185">Reference proteome</keyword>
<feature type="domain" description="Carboxylesterase type B" evidence="5">
    <location>
        <begin position="591"/>
        <end position="1100"/>
    </location>
</feature>
<dbReference type="InterPro" id="IPR029058">
    <property type="entry name" value="AB_hydrolase_fold"/>
</dbReference>
<accession>A0A7M7RFC4</accession>